<dbReference type="PROSITE" id="PS00101">
    <property type="entry name" value="HEXAPEP_TRANSFERASES"/>
    <property type="match status" value="1"/>
</dbReference>
<organism evidence="4 5">
    <name type="scientific">Xylanibacter ruminicola</name>
    <name type="common">Prevotella ruminicola</name>
    <dbReference type="NCBI Taxonomy" id="839"/>
    <lineage>
        <taxon>Bacteria</taxon>
        <taxon>Pseudomonadati</taxon>
        <taxon>Bacteroidota</taxon>
        <taxon>Bacteroidia</taxon>
        <taxon>Bacteroidales</taxon>
        <taxon>Prevotellaceae</taxon>
        <taxon>Xylanibacter</taxon>
    </lineage>
</organism>
<name>A0A1M6R723_XYLRU</name>
<comment type="similarity">
    <text evidence="1">Belongs to the transferase hexapeptide repeat family.</text>
</comment>
<dbReference type="AlphaFoldDB" id="A0A1M6R723"/>
<accession>A0A1M6R723</accession>
<dbReference type="OrthoDB" id="9812571at2"/>
<dbReference type="SUPFAM" id="SSF51161">
    <property type="entry name" value="Trimeric LpxA-like enzymes"/>
    <property type="match status" value="1"/>
</dbReference>
<dbReference type="InterPro" id="IPR051159">
    <property type="entry name" value="Hexapeptide_acetyltransf"/>
</dbReference>
<gene>
    <name evidence="4" type="ORF">SAMN05216463_101116</name>
</gene>
<proteinExistence type="inferred from homology"/>
<reference evidence="4 5" key="1">
    <citation type="submission" date="2016-11" db="EMBL/GenBank/DDBJ databases">
        <authorList>
            <person name="Jaros S."/>
            <person name="Januszkiewicz K."/>
            <person name="Wedrychowicz H."/>
        </authorList>
    </citation>
    <scope>NUCLEOTIDE SEQUENCE [LARGE SCALE GENOMIC DNA]</scope>
    <source>
        <strain evidence="4 5">KHT3</strain>
    </source>
</reference>
<keyword evidence="2 4" id="KW-0808">Transferase</keyword>
<dbReference type="PANTHER" id="PTHR23416:SF23">
    <property type="entry name" value="ACETYLTRANSFERASE C18B11.09C-RELATED"/>
    <property type="match status" value="1"/>
</dbReference>
<evidence type="ECO:0000313" key="5">
    <source>
        <dbReference type="Proteomes" id="UP000184130"/>
    </source>
</evidence>
<dbReference type="CDD" id="cd05825">
    <property type="entry name" value="LbH_wcaF_like"/>
    <property type="match status" value="1"/>
</dbReference>
<dbReference type="InterPro" id="IPR011004">
    <property type="entry name" value="Trimer_LpxA-like_sf"/>
</dbReference>
<dbReference type="RefSeq" id="WP_073203705.1">
    <property type="nucleotide sequence ID" value="NZ_FRBD01000001.1"/>
</dbReference>
<evidence type="ECO:0000313" key="4">
    <source>
        <dbReference type="EMBL" id="SHK28275.1"/>
    </source>
</evidence>
<dbReference type="GO" id="GO:0005829">
    <property type="term" value="C:cytosol"/>
    <property type="evidence" value="ECO:0007669"/>
    <property type="project" value="TreeGrafter"/>
</dbReference>
<evidence type="ECO:0000256" key="2">
    <source>
        <dbReference type="ARBA" id="ARBA00022679"/>
    </source>
</evidence>
<dbReference type="GO" id="GO:0008374">
    <property type="term" value="F:O-acyltransferase activity"/>
    <property type="evidence" value="ECO:0007669"/>
    <property type="project" value="TreeGrafter"/>
</dbReference>
<dbReference type="Gene3D" id="2.160.10.10">
    <property type="entry name" value="Hexapeptide repeat proteins"/>
    <property type="match status" value="1"/>
</dbReference>
<evidence type="ECO:0000256" key="1">
    <source>
        <dbReference type="ARBA" id="ARBA00007274"/>
    </source>
</evidence>
<dbReference type="Proteomes" id="UP000184130">
    <property type="component" value="Unassembled WGS sequence"/>
</dbReference>
<dbReference type="InterPro" id="IPR018357">
    <property type="entry name" value="Hexapep_transf_CS"/>
</dbReference>
<sequence length="185" mass="20876">MQEKNYSKITLSRASKIYRLLWALVWCLLIRPLPRTLGQCWIHFVYRLFGATIGKKVLLYPSAFVYDPRNLVMKDYSEIGPKADIYNVDLIVLEEYSIISQRVYLCTASHDINNSDFHLVTQPITICSRAWVAADAFVGMGVIIGEGAVVGARASVFKNVDSWTVVGGNPAKVIKKREMMDVTNK</sequence>
<dbReference type="EMBL" id="FRBD01000001">
    <property type="protein sequence ID" value="SHK28275.1"/>
    <property type="molecule type" value="Genomic_DNA"/>
</dbReference>
<dbReference type="PANTHER" id="PTHR23416">
    <property type="entry name" value="SIALIC ACID SYNTHASE-RELATED"/>
    <property type="match status" value="1"/>
</dbReference>
<evidence type="ECO:0000256" key="3">
    <source>
        <dbReference type="ARBA" id="ARBA00022737"/>
    </source>
</evidence>
<protein>
    <submittedName>
        <fullName evidence="4">Putative colanic acid biosynthesis acetyltransferase WcaF</fullName>
    </submittedName>
</protein>
<keyword evidence="3" id="KW-0677">Repeat</keyword>